<proteinExistence type="inferred from homology"/>
<dbReference type="InterPro" id="IPR029058">
    <property type="entry name" value="AB_hydrolase_fold"/>
</dbReference>
<dbReference type="GO" id="GO:0008610">
    <property type="term" value="P:lipid biosynthetic process"/>
    <property type="evidence" value="ECO:0007669"/>
    <property type="project" value="TreeGrafter"/>
</dbReference>
<dbReference type="InterPro" id="IPR020802">
    <property type="entry name" value="TesA-like"/>
</dbReference>
<keyword evidence="5" id="KW-1185">Reference proteome</keyword>
<dbReference type="Gene3D" id="3.40.50.1820">
    <property type="entry name" value="alpha/beta hydrolase"/>
    <property type="match status" value="1"/>
</dbReference>
<dbReference type="GO" id="GO:0016787">
    <property type="term" value="F:hydrolase activity"/>
    <property type="evidence" value="ECO:0007669"/>
    <property type="project" value="UniProtKB-KW"/>
</dbReference>
<keyword evidence="2" id="KW-0378">Hydrolase</keyword>
<dbReference type="AlphaFoldDB" id="A0A4U0NWE0"/>
<dbReference type="SUPFAM" id="SSF53474">
    <property type="entry name" value="alpha/beta-Hydrolases"/>
    <property type="match status" value="1"/>
</dbReference>
<dbReference type="Pfam" id="PF00975">
    <property type="entry name" value="Thioesterase"/>
    <property type="match status" value="1"/>
</dbReference>
<protein>
    <submittedName>
        <fullName evidence="4">Thioesterase</fullName>
    </submittedName>
</protein>
<evidence type="ECO:0000313" key="4">
    <source>
        <dbReference type="EMBL" id="TJZ59033.1"/>
    </source>
</evidence>
<accession>A0A4U0NWE0</accession>
<comment type="caution">
    <text evidence="4">The sequence shown here is derived from an EMBL/GenBank/DDBJ whole genome shotgun (WGS) entry which is preliminary data.</text>
</comment>
<dbReference type="InterPro" id="IPR012223">
    <property type="entry name" value="TEII"/>
</dbReference>
<gene>
    <name evidence="4" type="ORF">FCH28_02490</name>
</gene>
<evidence type="ECO:0000259" key="3">
    <source>
        <dbReference type="SMART" id="SM00824"/>
    </source>
</evidence>
<sequence>MNVLPSATVGAPSSPWIRNHGARTTPRTRLVCFAHSGGGASFFRDWAPGLPDDCELWAIQYPGREDRLHEPFLPDMGALATAITGQLVRHQDLPMVLFGHSMGASVAYEVARRMAFRAPGTVRHLIVSGRMAPHRQPVIPEGEMTHLRSDQEIVDRLTALGGSRSDVLDDPDLRAFVLPAVRNDYRLIESYHARPGPLLPIDITALTGDADDGVRPEDVRAWEQSGSGDFAFRSFPGGHFYLIPRRTDVTEEISRVLRSTTAAGPAAP</sequence>
<organism evidence="4 5">
    <name type="scientific">Streptomyces piniterrae</name>
    <dbReference type="NCBI Taxonomy" id="2571125"/>
    <lineage>
        <taxon>Bacteria</taxon>
        <taxon>Bacillati</taxon>
        <taxon>Actinomycetota</taxon>
        <taxon>Actinomycetes</taxon>
        <taxon>Kitasatosporales</taxon>
        <taxon>Streptomycetaceae</taxon>
        <taxon>Streptomyces</taxon>
    </lineage>
</organism>
<dbReference type="InterPro" id="IPR001031">
    <property type="entry name" value="Thioesterase"/>
</dbReference>
<dbReference type="OrthoDB" id="8480037at2"/>
<evidence type="ECO:0000256" key="1">
    <source>
        <dbReference type="ARBA" id="ARBA00007169"/>
    </source>
</evidence>
<evidence type="ECO:0000256" key="2">
    <source>
        <dbReference type="ARBA" id="ARBA00022801"/>
    </source>
</evidence>
<dbReference type="PANTHER" id="PTHR11487:SF0">
    <property type="entry name" value="S-ACYL FATTY ACID SYNTHASE THIOESTERASE, MEDIUM CHAIN"/>
    <property type="match status" value="1"/>
</dbReference>
<name>A0A4U0NWE0_9ACTN</name>
<feature type="domain" description="Thioesterase TesA-like" evidence="3">
    <location>
        <begin position="31"/>
        <end position="257"/>
    </location>
</feature>
<dbReference type="SMART" id="SM00824">
    <property type="entry name" value="PKS_TE"/>
    <property type="match status" value="1"/>
</dbReference>
<evidence type="ECO:0000313" key="5">
    <source>
        <dbReference type="Proteomes" id="UP000308697"/>
    </source>
</evidence>
<reference evidence="4 5" key="1">
    <citation type="submission" date="2019-04" db="EMBL/GenBank/DDBJ databases">
        <title>Streptomyces piniterrae sp. nov., a heliquinomycin-producing actinomycete isolated from rhizosphere soil of Pinus yunnanensis.</title>
        <authorList>
            <person name="Zhuang X."/>
            <person name="Zhao J."/>
        </authorList>
    </citation>
    <scope>NUCLEOTIDE SEQUENCE [LARGE SCALE GENOMIC DNA]</scope>
    <source>
        <strain evidence="5">jys28</strain>
    </source>
</reference>
<dbReference type="PANTHER" id="PTHR11487">
    <property type="entry name" value="THIOESTERASE"/>
    <property type="match status" value="1"/>
</dbReference>
<dbReference type="Proteomes" id="UP000308697">
    <property type="component" value="Unassembled WGS sequence"/>
</dbReference>
<dbReference type="EMBL" id="SUMB01000001">
    <property type="protein sequence ID" value="TJZ59033.1"/>
    <property type="molecule type" value="Genomic_DNA"/>
</dbReference>
<comment type="similarity">
    <text evidence="1">Belongs to the thioesterase family.</text>
</comment>